<gene>
    <name evidence="7" type="ORF">EDC29_105196</name>
</gene>
<evidence type="ECO:0000259" key="6">
    <source>
        <dbReference type="PROSITE" id="PS51900"/>
    </source>
</evidence>
<name>A0A4R4AAK8_MARGR</name>
<dbReference type="InterPro" id="IPR052925">
    <property type="entry name" value="Phage_Integrase-like_Recomb"/>
</dbReference>
<dbReference type="RefSeq" id="WP_132229656.1">
    <property type="nucleotide sequence ID" value="NZ_NRRH01000016.1"/>
</dbReference>
<feature type="domain" description="Tyr recombinase" evidence="5">
    <location>
        <begin position="99"/>
        <end position="302"/>
    </location>
</feature>
<keyword evidence="2 4" id="KW-0238">DNA-binding</keyword>
<comment type="caution">
    <text evidence="7">The sequence shown here is derived from an EMBL/GenBank/DDBJ whole genome shotgun (WGS) entry which is preliminary data.</text>
</comment>
<dbReference type="SUPFAM" id="SSF47823">
    <property type="entry name" value="lambda integrase-like, N-terminal domain"/>
    <property type="match status" value="1"/>
</dbReference>
<dbReference type="InterPro" id="IPR010998">
    <property type="entry name" value="Integrase_recombinase_N"/>
</dbReference>
<dbReference type="AlphaFoldDB" id="A0A4R4AAK8"/>
<dbReference type="GO" id="GO:0015074">
    <property type="term" value="P:DNA integration"/>
    <property type="evidence" value="ECO:0007669"/>
    <property type="project" value="UniProtKB-KW"/>
</dbReference>
<accession>A0A4R4AAK8</accession>
<feature type="domain" description="Core-binding (CB)" evidence="6">
    <location>
        <begin position="1"/>
        <end position="73"/>
    </location>
</feature>
<evidence type="ECO:0000256" key="3">
    <source>
        <dbReference type="ARBA" id="ARBA00023172"/>
    </source>
</evidence>
<dbReference type="PANTHER" id="PTHR34605">
    <property type="entry name" value="PHAGE_INTEGRASE DOMAIN-CONTAINING PROTEIN"/>
    <property type="match status" value="1"/>
</dbReference>
<organism evidence="7 8">
    <name type="scientific">Marichromatium gracile</name>
    <name type="common">Chromatium gracile</name>
    <dbReference type="NCBI Taxonomy" id="1048"/>
    <lineage>
        <taxon>Bacteria</taxon>
        <taxon>Pseudomonadati</taxon>
        <taxon>Pseudomonadota</taxon>
        <taxon>Gammaproteobacteria</taxon>
        <taxon>Chromatiales</taxon>
        <taxon>Chromatiaceae</taxon>
        <taxon>Marichromatium</taxon>
    </lineage>
</organism>
<dbReference type="CDD" id="cd00799">
    <property type="entry name" value="INT_Cre_C"/>
    <property type="match status" value="1"/>
</dbReference>
<sequence length="313" mass="35544">MQRIERYIEAATRDNTRRGYRAAIRHYEETWGGLLPATAESVARYLADHAEQLALNTLRLHLAALARWHRDQGFPDPTKAPVVRQVMRGISELHPAREHQARALRLEDLVRVDAMLEARIREAGISEALRARRDRALLLVGFWRAFRGDELLRLAVEDVRQEHDGGLLIRLARTKTSRGETRDYPLPRLSRLCPVAAYADWVGCAGIERGAVFRGIDRWGRVREQGLHPNSLIPLLRRLLEEAGVTDAASYSAHSLRRGFASWASASQWQLRELMDYVGWRDARSALRYIERAAPRLGGRIERALAAPEEASG</sequence>
<dbReference type="Gene3D" id="1.10.443.10">
    <property type="entry name" value="Intergrase catalytic core"/>
    <property type="match status" value="1"/>
</dbReference>
<protein>
    <submittedName>
        <fullName evidence="7">Site-specific recombinase XerD</fullName>
    </submittedName>
</protein>
<keyword evidence="1" id="KW-0229">DNA integration</keyword>
<dbReference type="SUPFAM" id="SSF56349">
    <property type="entry name" value="DNA breaking-rejoining enzymes"/>
    <property type="match status" value="1"/>
</dbReference>
<evidence type="ECO:0000259" key="5">
    <source>
        <dbReference type="PROSITE" id="PS51898"/>
    </source>
</evidence>
<evidence type="ECO:0000256" key="4">
    <source>
        <dbReference type="PROSITE-ProRule" id="PRU01248"/>
    </source>
</evidence>
<dbReference type="Proteomes" id="UP000295247">
    <property type="component" value="Unassembled WGS sequence"/>
</dbReference>
<dbReference type="EMBL" id="SMDC01000005">
    <property type="protein sequence ID" value="TCW36021.1"/>
    <property type="molecule type" value="Genomic_DNA"/>
</dbReference>
<dbReference type="InterPro" id="IPR011010">
    <property type="entry name" value="DNA_brk_join_enz"/>
</dbReference>
<dbReference type="InterPro" id="IPR044068">
    <property type="entry name" value="CB"/>
</dbReference>
<dbReference type="PANTHER" id="PTHR34605:SF4">
    <property type="entry name" value="DNA ADENINE METHYLTRANSFERASE"/>
    <property type="match status" value="1"/>
</dbReference>
<dbReference type="GO" id="GO:0006310">
    <property type="term" value="P:DNA recombination"/>
    <property type="evidence" value="ECO:0007669"/>
    <property type="project" value="UniProtKB-KW"/>
</dbReference>
<proteinExistence type="predicted"/>
<evidence type="ECO:0000256" key="1">
    <source>
        <dbReference type="ARBA" id="ARBA00022908"/>
    </source>
</evidence>
<keyword evidence="3" id="KW-0233">DNA recombination</keyword>
<dbReference type="InterPro" id="IPR002104">
    <property type="entry name" value="Integrase_catalytic"/>
</dbReference>
<dbReference type="PROSITE" id="PS51898">
    <property type="entry name" value="TYR_RECOMBINASE"/>
    <property type="match status" value="1"/>
</dbReference>
<dbReference type="PROSITE" id="PS51900">
    <property type="entry name" value="CB"/>
    <property type="match status" value="1"/>
</dbReference>
<evidence type="ECO:0000313" key="7">
    <source>
        <dbReference type="EMBL" id="TCW36021.1"/>
    </source>
</evidence>
<evidence type="ECO:0000256" key="2">
    <source>
        <dbReference type="ARBA" id="ARBA00023125"/>
    </source>
</evidence>
<dbReference type="Pfam" id="PF00589">
    <property type="entry name" value="Phage_integrase"/>
    <property type="match status" value="1"/>
</dbReference>
<dbReference type="GO" id="GO:0003677">
    <property type="term" value="F:DNA binding"/>
    <property type="evidence" value="ECO:0007669"/>
    <property type="project" value="UniProtKB-UniRule"/>
</dbReference>
<evidence type="ECO:0000313" key="8">
    <source>
        <dbReference type="Proteomes" id="UP000295247"/>
    </source>
</evidence>
<dbReference type="Gene3D" id="1.10.150.130">
    <property type="match status" value="1"/>
</dbReference>
<dbReference type="InterPro" id="IPR013762">
    <property type="entry name" value="Integrase-like_cat_sf"/>
</dbReference>
<reference evidence="7 8" key="1">
    <citation type="submission" date="2019-03" db="EMBL/GenBank/DDBJ databases">
        <title>Genomic Encyclopedia of Type Strains, Phase IV (KMG-IV): sequencing the most valuable type-strain genomes for metagenomic binning, comparative biology and taxonomic classification.</title>
        <authorList>
            <person name="Goeker M."/>
        </authorList>
    </citation>
    <scope>NUCLEOTIDE SEQUENCE [LARGE SCALE GENOMIC DNA]</scope>
    <source>
        <strain evidence="7 8">DSM 203</strain>
    </source>
</reference>